<dbReference type="SUPFAM" id="SSF52833">
    <property type="entry name" value="Thioredoxin-like"/>
    <property type="match status" value="1"/>
</dbReference>
<dbReference type="Proteomes" id="UP000031829">
    <property type="component" value="Chromosome"/>
</dbReference>
<dbReference type="InterPro" id="IPR036249">
    <property type="entry name" value="Thioredoxin-like_sf"/>
</dbReference>
<comment type="similarity">
    <text evidence="1">Belongs to the thioredoxin family. DsbA subfamily.</text>
</comment>
<evidence type="ECO:0000313" key="7">
    <source>
        <dbReference type="Proteomes" id="UP000031829"/>
    </source>
</evidence>
<dbReference type="EMBL" id="CP009920">
    <property type="protein sequence ID" value="AJI23589.1"/>
    <property type="molecule type" value="Genomic_DNA"/>
</dbReference>
<keyword evidence="4" id="KW-1015">Disulfide bond</keyword>
<reference evidence="6 7" key="1">
    <citation type="journal article" date="2015" name="Genome Announc.">
        <title>Complete genome sequences for 35 biothreat assay-relevant bacillus species.</title>
        <authorList>
            <person name="Johnson S.L."/>
            <person name="Daligault H.E."/>
            <person name="Davenport K.W."/>
            <person name="Jaissle J."/>
            <person name="Frey K.G."/>
            <person name="Ladner J.T."/>
            <person name="Broomall S.M."/>
            <person name="Bishop-Lilly K.A."/>
            <person name="Bruce D.C."/>
            <person name="Gibbons H.S."/>
            <person name="Coyne S.R."/>
            <person name="Lo C.C."/>
            <person name="Meincke L."/>
            <person name="Munk A.C."/>
            <person name="Koroleva G.I."/>
            <person name="Rosenzweig C.N."/>
            <person name="Palacios G.F."/>
            <person name="Redden C.L."/>
            <person name="Minogue T.D."/>
            <person name="Chain P.S."/>
        </authorList>
    </citation>
    <scope>NUCLEOTIDE SEQUENCE [LARGE SCALE GENOMIC DNA]</scope>
    <source>
        <strain evidence="7">ATCC 14581 / DSM 32 / JCM 2506 / NBRC 15308 / NCIMB 9376 / NCTC 10342 / NRRL B-14308 / VKM B-512</strain>
    </source>
</reference>
<dbReference type="PROSITE" id="PS51352">
    <property type="entry name" value="THIOREDOXIN_2"/>
    <property type="match status" value="1"/>
</dbReference>
<evidence type="ECO:0000313" key="6">
    <source>
        <dbReference type="EMBL" id="AJI23589.1"/>
    </source>
</evidence>
<sequence length="235" mass="26315">MSKAKKKKKVTPNQQTSSSKWIFWVIGIIAVCILGLIVLSNMSKGGGDEKAALTYDNQPYLGKESAPVEVVEFGDYKCPACKNFTESFFPLIQKDYVDTGKVKFYFMNYAFINNDSSRAAEFAETVYKELGNDTFWKFHELLYKKQNAADEKKDVLTESYLEDTLKEVSSDADAKKVASAFKDGKGKDAFDQDMKTANHLGITGTPTIYVGGKKFEGKTIDDFDQMVKDAAKENK</sequence>
<accession>A0A0B6AUQ3</accession>
<organism evidence="6 7">
    <name type="scientific">Priestia megaterium (strain ATCC 14581 / DSM 32 / CCUG 1817 / JCM 2506 / NBRC 15308 / NCIMB 9376 / NCTC 10342 / NRRL B-14308 / VKM B-512 / Ford 19)</name>
    <name type="common">Bacillus megaterium</name>
    <dbReference type="NCBI Taxonomy" id="1348623"/>
    <lineage>
        <taxon>Bacteria</taxon>
        <taxon>Bacillati</taxon>
        <taxon>Bacillota</taxon>
        <taxon>Bacilli</taxon>
        <taxon>Bacillales</taxon>
        <taxon>Bacillaceae</taxon>
        <taxon>Priestia</taxon>
    </lineage>
</organism>
<protein>
    <submittedName>
        <fullName evidence="6">DSBA-like thioredoxin domain protein</fullName>
    </submittedName>
</protein>
<keyword evidence="5" id="KW-0676">Redox-active center</keyword>
<dbReference type="Pfam" id="PF13462">
    <property type="entry name" value="Thioredoxin_4"/>
    <property type="match status" value="1"/>
</dbReference>
<dbReference type="KEGG" id="bmeg:BG04_95"/>
<evidence type="ECO:0000256" key="1">
    <source>
        <dbReference type="ARBA" id="ARBA00005791"/>
    </source>
</evidence>
<dbReference type="PANTHER" id="PTHR13887:SF14">
    <property type="entry name" value="DISULFIDE BOND FORMATION PROTEIN D"/>
    <property type="match status" value="1"/>
</dbReference>
<name>A0A0B6AUQ3_PRIM2</name>
<gene>
    <name evidence="6" type="ORF">BG04_95</name>
</gene>
<evidence type="ECO:0000256" key="2">
    <source>
        <dbReference type="ARBA" id="ARBA00022729"/>
    </source>
</evidence>
<keyword evidence="2" id="KW-0732">Signal</keyword>
<dbReference type="HOGENOM" id="CLU_000288_47_1_9"/>
<dbReference type="PANTHER" id="PTHR13887">
    <property type="entry name" value="GLUTATHIONE S-TRANSFERASE KAPPA"/>
    <property type="match status" value="1"/>
</dbReference>
<dbReference type="RefSeq" id="WP_034650624.1">
    <property type="nucleotide sequence ID" value="NZ_BCVB01000006.1"/>
</dbReference>
<dbReference type="GeneID" id="93643618"/>
<dbReference type="Gene3D" id="3.40.30.10">
    <property type="entry name" value="Glutaredoxin"/>
    <property type="match status" value="1"/>
</dbReference>
<dbReference type="InterPro" id="IPR013766">
    <property type="entry name" value="Thioredoxin_domain"/>
</dbReference>
<dbReference type="InterPro" id="IPR012336">
    <property type="entry name" value="Thioredoxin-like_fold"/>
</dbReference>
<evidence type="ECO:0000256" key="5">
    <source>
        <dbReference type="ARBA" id="ARBA00023284"/>
    </source>
</evidence>
<evidence type="ECO:0000256" key="4">
    <source>
        <dbReference type="ARBA" id="ARBA00023157"/>
    </source>
</evidence>
<proteinExistence type="inferred from homology"/>
<keyword evidence="3" id="KW-0560">Oxidoreductase</keyword>
<evidence type="ECO:0000256" key="3">
    <source>
        <dbReference type="ARBA" id="ARBA00023002"/>
    </source>
</evidence>
<dbReference type="AlphaFoldDB" id="A0A0B6AUQ3"/>
<dbReference type="GO" id="GO:0016491">
    <property type="term" value="F:oxidoreductase activity"/>
    <property type="evidence" value="ECO:0007669"/>
    <property type="project" value="UniProtKB-KW"/>
</dbReference>